<dbReference type="Pfam" id="PF01807">
    <property type="entry name" value="Zn_ribbon_DnaG"/>
    <property type="match status" value="1"/>
</dbReference>
<dbReference type="InterPro" id="IPR002694">
    <property type="entry name" value="Znf_CHC2"/>
</dbReference>
<keyword evidence="3" id="KW-0862">Zinc</keyword>
<feature type="compositionally biased region" description="Basic and acidic residues" evidence="4">
    <location>
        <begin position="7"/>
        <end position="24"/>
    </location>
</feature>
<evidence type="ECO:0000256" key="2">
    <source>
        <dbReference type="ARBA" id="ARBA00022771"/>
    </source>
</evidence>
<dbReference type="GO" id="GO:0006269">
    <property type="term" value="P:DNA replication, synthesis of primer"/>
    <property type="evidence" value="ECO:0007669"/>
    <property type="project" value="TreeGrafter"/>
</dbReference>
<name>A0A0K1YA86_9CAUD</name>
<feature type="region of interest" description="Disordered" evidence="4">
    <location>
        <begin position="100"/>
        <end position="145"/>
    </location>
</feature>
<dbReference type="GO" id="GO:0003677">
    <property type="term" value="F:DNA binding"/>
    <property type="evidence" value="ECO:0007669"/>
    <property type="project" value="InterPro"/>
</dbReference>
<dbReference type="InterPro" id="IPR036977">
    <property type="entry name" value="DNA_primase_Znf_CHC2"/>
</dbReference>
<protein>
    <submittedName>
        <fullName evidence="6">DNA primase</fullName>
    </submittedName>
</protein>
<gene>
    <name evidence="6" type="ORF">SEA_AMELA_39</name>
</gene>
<sequence>MAIQWREPSKPKGRSWDNDDDTKPELSAVLDHYEVDFNPERATGMGHCPLHEDNTPSMSYNTDKGLWRCHSCGEGGDSYTMIMLKEGTDFRGARTVATTLGLPEGSSGRSDSELRGSRYGGSRKVPGGSRAGSNGGGYQPRWRRS</sequence>
<dbReference type="GO" id="GO:0008270">
    <property type="term" value="F:zinc ion binding"/>
    <property type="evidence" value="ECO:0007669"/>
    <property type="project" value="UniProtKB-KW"/>
</dbReference>
<reference evidence="6 7" key="1">
    <citation type="journal article" date="2016" name="Genome Announc.">
        <title>Genome Sequences of Streptomyces Phages Amela and Verse.</title>
        <authorList>
            <person name="Layton S.R."/>
            <person name="Hemenway R.M."/>
            <person name="Munyoki C.M."/>
            <person name="Barnes E.B."/>
            <person name="Barnett S.E."/>
            <person name="Bond A.M."/>
            <person name="Narvaez J.M."/>
            <person name="Sirisakd C.D."/>
            <person name="Smith B.R."/>
            <person name="Swain J."/>
            <person name="Syed O."/>
            <person name="Bowman C.A."/>
            <person name="Russell D.A."/>
            <person name="Bhuiyan S."/>
            <person name="Donegan-Quick R."/>
            <person name="Benjamin R.C."/>
            <person name="Hughes L.E."/>
        </authorList>
    </citation>
    <scope>NUCLEOTIDE SEQUENCE [LARGE SCALE GENOMIC DNA]</scope>
</reference>
<dbReference type="RefSeq" id="YP_009208317.1">
    <property type="nucleotide sequence ID" value="NC_028904.1"/>
</dbReference>
<organism evidence="6 7">
    <name type="scientific">Streptomyces phage Amela</name>
    <dbReference type="NCBI Taxonomy" id="1673877"/>
    <lineage>
        <taxon>Viruses</taxon>
        <taxon>Duplodnaviria</taxon>
        <taxon>Heunggongvirae</taxon>
        <taxon>Uroviricota</taxon>
        <taxon>Caudoviricetes</taxon>
        <taxon>Arquatrovirinae</taxon>
        <taxon>Camvirus</taxon>
        <taxon>Camvirus amela</taxon>
    </lineage>
</organism>
<dbReference type="EMBL" id="KT186228">
    <property type="protein sequence ID" value="AKY03794.1"/>
    <property type="molecule type" value="Genomic_DNA"/>
</dbReference>
<dbReference type="OrthoDB" id="20134at10239"/>
<evidence type="ECO:0000259" key="5">
    <source>
        <dbReference type="SMART" id="SM00400"/>
    </source>
</evidence>
<accession>A0A0K1YA86</accession>
<feature type="compositionally biased region" description="Gly residues" evidence="4">
    <location>
        <begin position="129"/>
        <end position="138"/>
    </location>
</feature>
<feature type="region of interest" description="Disordered" evidence="4">
    <location>
        <begin position="1"/>
        <end position="24"/>
    </location>
</feature>
<keyword evidence="2" id="KW-0863">Zinc-finger</keyword>
<evidence type="ECO:0000256" key="4">
    <source>
        <dbReference type="SAM" id="MobiDB-lite"/>
    </source>
</evidence>
<evidence type="ECO:0000313" key="7">
    <source>
        <dbReference type="Proteomes" id="UP000204170"/>
    </source>
</evidence>
<keyword evidence="1" id="KW-0479">Metal-binding</keyword>
<keyword evidence="7" id="KW-1185">Reference proteome</keyword>
<feature type="domain" description="Zinc finger CHC2-type" evidence="5">
    <location>
        <begin position="45"/>
        <end position="97"/>
    </location>
</feature>
<dbReference type="SUPFAM" id="SSF57783">
    <property type="entry name" value="Zinc beta-ribbon"/>
    <property type="match status" value="1"/>
</dbReference>
<dbReference type="PANTHER" id="PTHR30313">
    <property type="entry name" value="DNA PRIMASE"/>
    <property type="match status" value="1"/>
</dbReference>
<dbReference type="GO" id="GO:0003899">
    <property type="term" value="F:DNA-directed RNA polymerase activity"/>
    <property type="evidence" value="ECO:0007669"/>
    <property type="project" value="InterPro"/>
</dbReference>
<proteinExistence type="predicted"/>
<dbReference type="KEGG" id="vg:26634848"/>
<dbReference type="Gene3D" id="3.90.580.10">
    <property type="entry name" value="Zinc finger, CHC2-type domain"/>
    <property type="match status" value="1"/>
</dbReference>
<dbReference type="SMART" id="SM00400">
    <property type="entry name" value="ZnF_CHCC"/>
    <property type="match status" value="1"/>
</dbReference>
<dbReference type="PANTHER" id="PTHR30313:SF2">
    <property type="entry name" value="DNA PRIMASE"/>
    <property type="match status" value="1"/>
</dbReference>
<dbReference type="InterPro" id="IPR050219">
    <property type="entry name" value="DnaG_primase"/>
</dbReference>
<dbReference type="GeneID" id="26634848"/>
<evidence type="ECO:0000313" key="6">
    <source>
        <dbReference type="EMBL" id="AKY03794.1"/>
    </source>
</evidence>
<evidence type="ECO:0000256" key="1">
    <source>
        <dbReference type="ARBA" id="ARBA00022723"/>
    </source>
</evidence>
<evidence type="ECO:0000256" key="3">
    <source>
        <dbReference type="ARBA" id="ARBA00022833"/>
    </source>
</evidence>
<dbReference type="Proteomes" id="UP000204170">
    <property type="component" value="Segment"/>
</dbReference>